<dbReference type="STRING" id="1003.SAMN04488541_100442"/>
<proteinExistence type="predicted"/>
<dbReference type="OrthoDB" id="1524706at2"/>
<reference evidence="2 3" key="1">
    <citation type="submission" date="2016-10" db="EMBL/GenBank/DDBJ databases">
        <authorList>
            <person name="de Groot N.N."/>
        </authorList>
    </citation>
    <scope>NUCLEOTIDE SEQUENCE [LARGE SCALE GENOMIC DNA]</scope>
    <source>
        <strain>GEY</strain>
        <strain evidence="3">DSM 9560</strain>
    </source>
</reference>
<dbReference type="Proteomes" id="UP000199513">
    <property type="component" value="Unassembled WGS sequence"/>
</dbReference>
<dbReference type="EMBL" id="FONY01000004">
    <property type="protein sequence ID" value="SFE62354.1"/>
    <property type="molecule type" value="Genomic_DNA"/>
</dbReference>
<evidence type="ECO:0000313" key="3">
    <source>
        <dbReference type="Proteomes" id="UP000199513"/>
    </source>
</evidence>
<gene>
    <name evidence="2" type="ORF">SAMN04488541_100442</name>
</gene>
<protein>
    <submittedName>
        <fullName evidence="2">Uncharacterized protein</fullName>
    </submittedName>
</protein>
<keyword evidence="1" id="KW-0472">Membrane</keyword>
<dbReference type="RefSeq" id="WP_091539843.1">
    <property type="nucleotide sequence ID" value="NZ_FONY01000004.1"/>
</dbReference>
<keyword evidence="1" id="KW-1133">Transmembrane helix</keyword>
<evidence type="ECO:0000256" key="1">
    <source>
        <dbReference type="SAM" id="Phobius"/>
    </source>
</evidence>
<evidence type="ECO:0000313" key="2">
    <source>
        <dbReference type="EMBL" id="SFE62354.1"/>
    </source>
</evidence>
<dbReference type="AlphaFoldDB" id="A0A1I2C245"/>
<keyword evidence="1" id="KW-0812">Transmembrane</keyword>
<accession>A0A1I2C245</accession>
<name>A0A1I2C245_9BACT</name>
<sequence length="163" mass="18683">MESNTLIAGLIALAICLLPFVLVSRNRKIKERQLTQALQAIASQNYGQVDEYDAWGNTAIGLDKKANAIIFYKHTKDEVISHYISLAEVQECQVMNTHKVFQEKESTYEVTYKLELVFTLEDPKQTPITLEFYNKDHDSSTPSGEIEIVEKWFQIIQQKVEAI</sequence>
<feature type="transmembrane region" description="Helical" evidence="1">
    <location>
        <begin position="6"/>
        <end position="23"/>
    </location>
</feature>
<keyword evidence="3" id="KW-1185">Reference proteome</keyword>
<organism evidence="2 3">
    <name type="scientific">Thermoflexibacter ruber</name>
    <dbReference type="NCBI Taxonomy" id="1003"/>
    <lineage>
        <taxon>Bacteria</taxon>
        <taxon>Pseudomonadati</taxon>
        <taxon>Bacteroidota</taxon>
        <taxon>Cytophagia</taxon>
        <taxon>Cytophagales</taxon>
        <taxon>Thermoflexibacteraceae</taxon>
        <taxon>Thermoflexibacter</taxon>
    </lineage>
</organism>